<accession>A0A024FXI9</accession>
<organism evidence="1 2">
    <name type="scientific">Albugo candida</name>
    <dbReference type="NCBI Taxonomy" id="65357"/>
    <lineage>
        <taxon>Eukaryota</taxon>
        <taxon>Sar</taxon>
        <taxon>Stramenopiles</taxon>
        <taxon>Oomycota</taxon>
        <taxon>Peronosporomycetes</taxon>
        <taxon>Albuginales</taxon>
        <taxon>Albuginaceae</taxon>
        <taxon>Albugo</taxon>
    </lineage>
</organism>
<dbReference type="InParanoid" id="A0A024FXI9"/>
<dbReference type="Proteomes" id="UP000053237">
    <property type="component" value="Unassembled WGS sequence"/>
</dbReference>
<gene>
    <name evidence="1" type="ORF">BN9_128270</name>
</gene>
<keyword evidence="2" id="KW-1185">Reference proteome</keyword>
<reference evidence="1 2" key="1">
    <citation type="submission" date="2012-05" db="EMBL/GenBank/DDBJ databases">
        <title>Recombination and specialization in a pathogen metapopulation.</title>
        <authorList>
            <person name="Gardiner A."/>
            <person name="Kemen E."/>
            <person name="Schultz-Larsen T."/>
            <person name="MacLean D."/>
            <person name="Van Oosterhout C."/>
            <person name="Jones J.D.G."/>
        </authorList>
    </citation>
    <scope>NUCLEOTIDE SEQUENCE [LARGE SCALE GENOMIC DNA]</scope>
    <source>
        <strain evidence="1 2">Ac Nc2</strain>
    </source>
</reference>
<sequence length="151" mass="17672">MCVQLHYKFGCVPFHITSVWYHVVTVSLRPIGHVVTKTAVQVRSDFTWMRVLQLTRIPLTNCQKTISSNSWSLRQCIEYSHTVTYSRVIYKILRLDMLQRADTDFVLRHFVLRHFARNPSGKSYYHDKCTEADRLIHDGEVFPNAQSVSRA</sequence>
<dbReference type="EMBL" id="CAIX01000980">
    <property type="protein sequence ID" value="CCI11374.1"/>
    <property type="molecule type" value="Genomic_DNA"/>
</dbReference>
<proteinExistence type="predicted"/>
<evidence type="ECO:0000313" key="1">
    <source>
        <dbReference type="EMBL" id="CCI11374.1"/>
    </source>
</evidence>
<dbReference type="AlphaFoldDB" id="A0A024FXI9"/>
<name>A0A024FXI9_9STRA</name>
<comment type="caution">
    <text evidence="1">The sequence shown here is derived from an EMBL/GenBank/DDBJ whole genome shotgun (WGS) entry which is preliminary data.</text>
</comment>
<evidence type="ECO:0000313" key="2">
    <source>
        <dbReference type="Proteomes" id="UP000053237"/>
    </source>
</evidence>
<protein>
    <submittedName>
        <fullName evidence="1">Uncharacterized protein</fullName>
    </submittedName>
</protein>